<comment type="caution">
    <text evidence="2">The sequence shown here is derived from an EMBL/GenBank/DDBJ whole genome shotgun (WGS) entry which is preliminary data.</text>
</comment>
<name>A0AAE2D2H2_SCHME</name>
<reference evidence="2" key="1">
    <citation type="submission" date="2022-04" db="EMBL/GenBank/DDBJ databases">
        <authorList>
            <person name="Xu L."/>
            <person name="Lv Z."/>
        </authorList>
    </citation>
    <scope>NUCLEOTIDE SEQUENCE</scope>
    <source>
        <strain evidence="2">LV_2022a</strain>
    </source>
</reference>
<feature type="region of interest" description="Disordered" evidence="1">
    <location>
        <begin position="240"/>
        <end position="268"/>
    </location>
</feature>
<dbReference type="EMBL" id="JALJAT010000007">
    <property type="protein sequence ID" value="KAK4467995.1"/>
    <property type="molecule type" value="Genomic_DNA"/>
</dbReference>
<organism evidence="2 3">
    <name type="scientific">Schistosoma mekongi</name>
    <name type="common">Parasitic worm</name>
    <dbReference type="NCBI Taxonomy" id="38744"/>
    <lineage>
        <taxon>Eukaryota</taxon>
        <taxon>Metazoa</taxon>
        <taxon>Spiralia</taxon>
        <taxon>Lophotrochozoa</taxon>
        <taxon>Platyhelminthes</taxon>
        <taxon>Trematoda</taxon>
        <taxon>Digenea</taxon>
        <taxon>Strigeidida</taxon>
        <taxon>Schistosomatoidea</taxon>
        <taxon>Schistosomatidae</taxon>
        <taxon>Schistosoma</taxon>
    </lineage>
</organism>
<dbReference type="AlphaFoldDB" id="A0AAE2D2H2"/>
<accession>A0AAE2D2H2</accession>
<keyword evidence="3" id="KW-1185">Reference proteome</keyword>
<protein>
    <submittedName>
        <fullName evidence="2">Uncharacterized protein</fullName>
    </submittedName>
</protein>
<evidence type="ECO:0000256" key="1">
    <source>
        <dbReference type="SAM" id="MobiDB-lite"/>
    </source>
</evidence>
<gene>
    <name evidence="2" type="ORF">MN116_008176</name>
</gene>
<evidence type="ECO:0000313" key="2">
    <source>
        <dbReference type="EMBL" id="KAK4467995.1"/>
    </source>
</evidence>
<reference evidence="2" key="2">
    <citation type="journal article" date="2023" name="Infect Dis Poverty">
        <title>Chromosome-scale genome of the human blood fluke Schistosoma mekongi and its implications for public health.</title>
        <authorList>
            <person name="Zhou M."/>
            <person name="Xu L."/>
            <person name="Xu D."/>
            <person name="Chen W."/>
            <person name="Khan J."/>
            <person name="Hu Y."/>
            <person name="Huang H."/>
            <person name="Wei H."/>
            <person name="Zhang Y."/>
            <person name="Chusongsang P."/>
            <person name="Tanasarnprasert K."/>
            <person name="Hu X."/>
            <person name="Limpanont Y."/>
            <person name="Lv Z."/>
        </authorList>
    </citation>
    <scope>NUCLEOTIDE SEQUENCE</scope>
    <source>
        <strain evidence="2">LV_2022a</strain>
    </source>
</reference>
<dbReference type="Proteomes" id="UP001292079">
    <property type="component" value="Unassembled WGS sequence"/>
</dbReference>
<sequence>MNYKHYIKSNIFRNRSTTGNLSTMNSYKSSPNQCIVPQPRTAYSGRGYNARLLSNLRNYIAIVPPPANLHKFGSRLTTRNPSLRLVRNSIPPKIGRLGLRGGERKLSQPLKRVLNSNDRQHTGNTVDFRGGMYVYLPPETATTIRRRPNSFKALHVRGSKRQMTERGLRSNFRIQPDEIDCVKPYDFEMANAELEAELAKINLNTSENYSNTMLEDSVNQEQSGIDQTLTTGDGVSSKQAISSSISHKDSKLLTNGNSASADSSAGVSPTTHNNMNVCVAGNKSPTQSEGTLAKGEYYAREKCFYDQISRSEGGSRGLNDYQRGQGHCKESNNHHYVINSSTHGQGSSVKSTMVGINSIRTEHQLNLETFGPIADRTFFWRRRKSSSVPRSLFVSASA</sequence>
<evidence type="ECO:0000313" key="3">
    <source>
        <dbReference type="Proteomes" id="UP001292079"/>
    </source>
</evidence>
<proteinExistence type="predicted"/>